<dbReference type="EMBL" id="JARBHB010000015">
    <property type="protein sequence ID" value="KAJ8867881.1"/>
    <property type="molecule type" value="Genomic_DNA"/>
</dbReference>
<sequence length="852" mass="94996">MKNNESYPQKLSGMRVDSAQTSHSLNGCMKLWEWAVCLIGYYRLPEVRYWLDCRLATLAAWCGGGASQVVESPSCLRRRNMCVAAGECRRGNDLAEWATVQAQAVLILAPVVCSACLKSSLVKSAVGHRRGTYGCRGPSRWNHRRAVHFRYPGSWSPSADVYQLSSNGEELRTFDDQLKCSGGQYLVCCGLRGSSFEFRLSQCLYPTMNELRSHPSLEQNPRTALPLTTDCTSPGGAQRTRPLRAGTTEFSDLQAKLYNLMCAYADVNCVLILVVWSHFVDAALCLLAPARPHYAEQQHTVALATDRPARCNQAGSRDRTSESTWEKVNLRHGQVIRVVRWASARLGRLRRRAAKEDVFLPPPPPNSRRPHDSLRTRSAASSLSHRSLPCATASSLGTPEFREKILRPVVFHNTLAQIHFRDWAVPVQRVFRCLPANLKRTVLKLPNPDWPVKLIPGAVAPGIFVRENRSGRFRWSAGFLGDLPFPPPLLNLHLASPLRLSDIDFKGRPSLFSRSVAWTPHSHKASTCSLFVVEYIQVQSNWIAAWLKARSTMWCRHELSSANPGKSKRDTAHLLGLGTNIYTRKGGSGRLTRRREYRRGVWKVPECTRLNSLPVVATRQRSAATGAARASLQYSSALGNVQTCATPRGKQKGGGGARKTKYLFLAQNHYQWHLPAYNATALCCDWFIPLITNHKTYSLLSVATELFLCQMKDSTHQKFYLSQKPNCTSSWNERGNWSTSRKPTGQQGKSRPVLHRRNPGIFPAGIDLCSPAWERVKIIIRAVHGKMSIFGSSAQELLTCPAHFTVNSIYHCGSLLDGNSTGNVVAQIPAQRLSYAVLFYTPVNGNDMKTCS</sequence>
<evidence type="ECO:0000313" key="3">
    <source>
        <dbReference type="Proteomes" id="UP001159363"/>
    </source>
</evidence>
<feature type="compositionally biased region" description="Polar residues" evidence="1">
    <location>
        <begin position="732"/>
        <end position="749"/>
    </location>
</feature>
<feature type="region of interest" description="Disordered" evidence="1">
    <location>
        <begin position="357"/>
        <end position="386"/>
    </location>
</feature>
<evidence type="ECO:0000256" key="1">
    <source>
        <dbReference type="SAM" id="MobiDB-lite"/>
    </source>
</evidence>
<accession>A0ABQ9G8M0</accession>
<evidence type="ECO:0000313" key="2">
    <source>
        <dbReference type="EMBL" id="KAJ8867881.1"/>
    </source>
</evidence>
<proteinExistence type="predicted"/>
<protein>
    <submittedName>
        <fullName evidence="2">Uncharacterized protein</fullName>
    </submittedName>
</protein>
<comment type="caution">
    <text evidence="2">The sequence shown here is derived from an EMBL/GenBank/DDBJ whole genome shotgun (WGS) entry which is preliminary data.</text>
</comment>
<feature type="compositionally biased region" description="Low complexity" evidence="1">
    <location>
        <begin position="376"/>
        <end position="386"/>
    </location>
</feature>
<feature type="region of interest" description="Disordered" evidence="1">
    <location>
        <begin position="732"/>
        <end position="754"/>
    </location>
</feature>
<reference evidence="2 3" key="1">
    <citation type="submission" date="2023-02" db="EMBL/GenBank/DDBJ databases">
        <title>LHISI_Scaffold_Assembly.</title>
        <authorList>
            <person name="Stuart O.P."/>
            <person name="Cleave R."/>
            <person name="Magrath M.J.L."/>
            <person name="Mikheyev A.S."/>
        </authorList>
    </citation>
    <scope>NUCLEOTIDE SEQUENCE [LARGE SCALE GENOMIC DNA]</scope>
    <source>
        <strain evidence="2">Daus_M_001</strain>
        <tissue evidence="2">Leg muscle</tissue>
    </source>
</reference>
<dbReference type="Proteomes" id="UP001159363">
    <property type="component" value="Chromosome 14"/>
</dbReference>
<organism evidence="2 3">
    <name type="scientific">Dryococelus australis</name>
    <dbReference type="NCBI Taxonomy" id="614101"/>
    <lineage>
        <taxon>Eukaryota</taxon>
        <taxon>Metazoa</taxon>
        <taxon>Ecdysozoa</taxon>
        <taxon>Arthropoda</taxon>
        <taxon>Hexapoda</taxon>
        <taxon>Insecta</taxon>
        <taxon>Pterygota</taxon>
        <taxon>Neoptera</taxon>
        <taxon>Polyneoptera</taxon>
        <taxon>Phasmatodea</taxon>
        <taxon>Verophasmatodea</taxon>
        <taxon>Anareolatae</taxon>
        <taxon>Phasmatidae</taxon>
        <taxon>Eurycanthinae</taxon>
        <taxon>Dryococelus</taxon>
    </lineage>
</organism>
<name>A0ABQ9G8M0_9NEOP</name>
<keyword evidence="3" id="KW-1185">Reference proteome</keyword>
<gene>
    <name evidence="2" type="ORF">PR048_031686</name>
</gene>